<dbReference type="AlphaFoldDB" id="A0A2R6AWH7"/>
<evidence type="ECO:0000313" key="2">
    <source>
        <dbReference type="EMBL" id="PSN90734.1"/>
    </source>
</evidence>
<dbReference type="SUPFAM" id="SSF89447">
    <property type="entry name" value="AbrB/MazE/MraZ-like"/>
    <property type="match status" value="1"/>
</dbReference>
<reference evidence="2 3" key="1">
    <citation type="submission" date="2017-04" db="EMBL/GenBank/DDBJ databases">
        <title>Novel microbial lineages endemic to geothermal iron-oxide mats fill important gaps in the evolutionary history of Archaea.</title>
        <authorList>
            <person name="Jay Z.J."/>
            <person name="Beam J.P."/>
            <person name="Dlakic M."/>
            <person name="Rusch D.B."/>
            <person name="Kozubal M.A."/>
            <person name="Inskeep W.P."/>
        </authorList>
    </citation>
    <scope>NUCLEOTIDE SEQUENCE [LARGE SCALE GENOMIC DNA]</scope>
    <source>
        <strain evidence="2">OSP_D</strain>
    </source>
</reference>
<proteinExistence type="predicted"/>
<organism evidence="2 3">
    <name type="scientific">Candidatus Marsarchaeota G2 archaeon OSP_D</name>
    <dbReference type="NCBI Taxonomy" id="1978157"/>
    <lineage>
        <taxon>Archaea</taxon>
        <taxon>Candidatus Marsarchaeota</taxon>
        <taxon>Candidatus Marsarchaeota group 2</taxon>
    </lineage>
</organism>
<dbReference type="InterPro" id="IPR037914">
    <property type="entry name" value="SpoVT-AbrB_sf"/>
</dbReference>
<protein>
    <recommendedName>
        <fullName evidence="1">SpoVT-AbrB domain-containing protein</fullName>
    </recommendedName>
</protein>
<feature type="domain" description="SpoVT-AbrB" evidence="1">
    <location>
        <begin position="5"/>
        <end position="50"/>
    </location>
</feature>
<dbReference type="EMBL" id="NEXE01000049">
    <property type="protein sequence ID" value="PSN90734.1"/>
    <property type="molecule type" value="Genomic_DNA"/>
</dbReference>
<dbReference type="SMART" id="SM00966">
    <property type="entry name" value="SpoVT_AbrB"/>
    <property type="match status" value="1"/>
</dbReference>
<accession>A0A2R6AWH7</accession>
<name>A0A2R6AWH7_9ARCH</name>
<dbReference type="GO" id="GO:0003677">
    <property type="term" value="F:DNA binding"/>
    <property type="evidence" value="ECO:0007669"/>
    <property type="project" value="InterPro"/>
</dbReference>
<evidence type="ECO:0000259" key="1">
    <source>
        <dbReference type="SMART" id="SM00966"/>
    </source>
</evidence>
<comment type="caution">
    <text evidence="2">The sequence shown here is derived from an EMBL/GenBank/DDBJ whole genome shotgun (WGS) entry which is preliminary data.</text>
</comment>
<sequence>MGKVATVTSKSMVTIPSKIRKKYGLRQGSKVEFVEVEGGLLLVPLKSLRELRGVAKEKSDLLASAVRELEKEHMEEAKR</sequence>
<dbReference type="NCBIfam" id="TIGR01439">
    <property type="entry name" value="lp_hng_hel_AbrB"/>
    <property type="match status" value="1"/>
</dbReference>
<dbReference type="InterPro" id="IPR007159">
    <property type="entry name" value="SpoVT-AbrB_dom"/>
</dbReference>
<gene>
    <name evidence="2" type="ORF">B9Q03_06115</name>
</gene>
<dbReference type="Pfam" id="PF04014">
    <property type="entry name" value="MazE_antitoxin"/>
    <property type="match status" value="1"/>
</dbReference>
<evidence type="ECO:0000313" key="3">
    <source>
        <dbReference type="Proteomes" id="UP000240322"/>
    </source>
</evidence>
<dbReference type="Proteomes" id="UP000240322">
    <property type="component" value="Unassembled WGS sequence"/>
</dbReference>
<dbReference type="Gene3D" id="2.10.260.10">
    <property type="match status" value="1"/>
</dbReference>